<dbReference type="AlphaFoldDB" id="A0A7S8C8S9"/>
<evidence type="ECO:0000313" key="9">
    <source>
        <dbReference type="EMBL" id="QPC45520.1"/>
    </source>
</evidence>
<accession>A0A7S8C8S9</accession>
<name>A0A7S8C8S9_9BACI</name>
<dbReference type="PROSITE" id="PS50893">
    <property type="entry name" value="ABC_TRANSPORTER_2"/>
    <property type="match status" value="2"/>
</dbReference>
<keyword evidence="10" id="KW-1185">Reference proteome</keyword>
<dbReference type="SMART" id="SM00382">
    <property type="entry name" value="AAA"/>
    <property type="match status" value="2"/>
</dbReference>
<dbReference type="InterPro" id="IPR003593">
    <property type="entry name" value="AAA+_ATPase"/>
</dbReference>
<dbReference type="RefSeq" id="WP_239673022.1">
    <property type="nucleotide sequence ID" value="NZ_CP049742.1"/>
</dbReference>
<dbReference type="Gene3D" id="3.40.50.300">
    <property type="entry name" value="P-loop containing nucleotide triphosphate hydrolases"/>
    <property type="match status" value="2"/>
</dbReference>
<protein>
    <submittedName>
        <fullName evidence="9">ABC transporter ATP-binding protein</fullName>
    </submittedName>
</protein>
<dbReference type="GO" id="GO:0016887">
    <property type="term" value="F:ATP hydrolysis activity"/>
    <property type="evidence" value="ECO:0007669"/>
    <property type="project" value="InterPro"/>
</dbReference>
<feature type="domain" description="ABC transporter" evidence="8">
    <location>
        <begin position="7"/>
        <end position="248"/>
    </location>
</feature>
<reference evidence="9 10" key="1">
    <citation type="submission" date="2019-07" db="EMBL/GenBank/DDBJ databases">
        <title>Genome sequence of 2 isolates from Red Sea Mangroves.</title>
        <authorList>
            <person name="Sefrji F."/>
            <person name="Michoud G."/>
            <person name="Merlino G."/>
            <person name="Daffonchio D."/>
        </authorList>
    </citation>
    <scope>NUCLEOTIDE SEQUENCE [LARGE SCALE GENOMIC DNA]</scope>
    <source>
        <strain evidence="9 10">R1DC41</strain>
    </source>
</reference>
<evidence type="ECO:0000313" key="10">
    <source>
        <dbReference type="Proteomes" id="UP000593626"/>
    </source>
</evidence>
<comment type="similarity">
    <text evidence="1">Belongs to the ABC transporter superfamily.</text>
</comment>
<keyword evidence="7" id="KW-0472">Membrane</keyword>
<dbReference type="Pfam" id="PF00005">
    <property type="entry name" value="ABC_tran"/>
    <property type="match status" value="2"/>
</dbReference>
<dbReference type="NCBIfam" id="NF010167">
    <property type="entry name" value="PRK13648.1"/>
    <property type="match status" value="2"/>
</dbReference>
<evidence type="ECO:0000256" key="4">
    <source>
        <dbReference type="ARBA" id="ARBA00022741"/>
    </source>
</evidence>
<dbReference type="GO" id="GO:0042626">
    <property type="term" value="F:ATPase-coupled transmembrane transporter activity"/>
    <property type="evidence" value="ECO:0007669"/>
    <property type="project" value="TreeGrafter"/>
</dbReference>
<keyword evidence="3" id="KW-1003">Cell membrane</keyword>
<evidence type="ECO:0000256" key="7">
    <source>
        <dbReference type="ARBA" id="ARBA00023136"/>
    </source>
</evidence>
<gene>
    <name evidence="9" type="ORF">G8O30_00275</name>
</gene>
<evidence type="ECO:0000259" key="8">
    <source>
        <dbReference type="PROSITE" id="PS50893"/>
    </source>
</evidence>
<keyword evidence="4" id="KW-0547">Nucleotide-binding</keyword>
<dbReference type="Proteomes" id="UP000593626">
    <property type="component" value="Chromosome"/>
</dbReference>
<keyword evidence="2" id="KW-0813">Transport</keyword>
<dbReference type="SUPFAM" id="SSF52540">
    <property type="entry name" value="P-loop containing nucleoside triphosphate hydrolases"/>
    <property type="match status" value="2"/>
</dbReference>
<evidence type="ECO:0000256" key="3">
    <source>
        <dbReference type="ARBA" id="ARBA00022475"/>
    </source>
</evidence>
<evidence type="ECO:0000256" key="5">
    <source>
        <dbReference type="ARBA" id="ARBA00022840"/>
    </source>
</evidence>
<dbReference type="InterPro" id="IPR003439">
    <property type="entry name" value="ABC_transporter-like_ATP-bd"/>
</dbReference>
<dbReference type="InterPro" id="IPR050095">
    <property type="entry name" value="ECF_ABC_transporter_ATP-bd"/>
</dbReference>
<keyword evidence="6" id="KW-1278">Translocase</keyword>
<dbReference type="InterPro" id="IPR015856">
    <property type="entry name" value="ABC_transpr_CbiO/EcfA_su"/>
</dbReference>
<evidence type="ECO:0000256" key="2">
    <source>
        <dbReference type="ARBA" id="ARBA00022448"/>
    </source>
</evidence>
<keyword evidence="5 9" id="KW-0067">ATP-binding</keyword>
<dbReference type="EMBL" id="CP049742">
    <property type="protein sequence ID" value="QPC45520.1"/>
    <property type="molecule type" value="Genomic_DNA"/>
</dbReference>
<sequence length="494" mass="55846">MPHNEIIKVDNLCFSYEEESPPLFPPLSFSLQKGTITLLKGPSGSGKSTILRCINGLYPRGHVESKLDGEITVFGKKVEDYPPGELAKHVGMVFQNPRHQWCMRTIREEVAFGLENIGIPREEMDLKIDEVLRLVGLTPFGNTLIDQLSGGYQQRLALACVLVMEPSILLLDEPTSQLDPYTRKKWIDLLLHLKNTLDLTILVVEHNTRDWLPISDQVISIGQQSPDSQVTFSPSLRKRSIGDEIIRLERVDFRYHKKAPLRIKDISASAKKGERIAIIGANGSGKSTVLSLLAGLRRPTKGDCYLELKGYQKWKETILHERLGFVFQNPDWQFVEDTVLEDALVSVATNPTLVEKGKEYLKNFGLGEMFYHHPLSLSEGQKKRLSVLTAILPNPTVLLLDEPTFGQDANTTAILWKTLEEYTEAGGTLICVTHDMEWVDAFFDRVWLIDQGSVIFNGAPRQLWKHKDLVEKCHLLPPKEKKDGDYHAELFVPC</sequence>
<organism evidence="9 10">
    <name type="scientific">Mangrovibacillus cuniculi</name>
    <dbReference type="NCBI Taxonomy" id="2593652"/>
    <lineage>
        <taxon>Bacteria</taxon>
        <taxon>Bacillati</taxon>
        <taxon>Bacillota</taxon>
        <taxon>Bacilli</taxon>
        <taxon>Bacillales</taxon>
        <taxon>Bacillaceae</taxon>
        <taxon>Mangrovibacillus</taxon>
    </lineage>
</organism>
<feature type="domain" description="ABC transporter" evidence="8">
    <location>
        <begin position="246"/>
        <end position="476"/>
    </location>
</feature>
<dbReference type="PANTHER" id="PTHR43553:SF19">
    <property type="entry name" value="HMP_THIAMINE IMPORT ATP-BINDING PROTEIN YKOD-RELATED"/>
    <property type="match status" value="1"/>
</dbReference>
<dbReference type="InterPro" id="IPR027417">
    <property type="entry name" value="P-loop_NTPase"/>
</dbReference>
<dbReference type="CDD" id="cd03225">
    <property type="entry name" value="ABC_cobalt_CbiO_domain1"/>
    <property type="match status" value="2"/>
</dbReference>
<dbReference type="GO" id="GO:0005524">
    <property type="term" value="F:ATP binding"/>
    <property type="evidence" value="ECO:0007669"/>
    <property type="project" value="UniProtKB-KW"/>
</dbReference>
<dbReference type="PANTHER" id="PTHR43553">
    <property type="entry name" value="HEAVY METAL TRANSPORTER"/>
    <property type="match status" value="1"/>
</dbReference>
<evidence type="ECO:0000256" key="6">
    <source>
        <dbReference type="ARBA" id="ARBA00022967"/>
    </source>
</evidence>
<dbReference type="KEGG" id="mcui:G8O30_00275"/>
<dbReference type="GO" id="GO:0043190">
    <property type="term" value="C:ATP-binding cassette (ABC) transporter complex"/>
    <property type="evidence" value="ECO:0007669"/>
    <property type="project" value="TreeGrafter"/>
</dbReference>
<evidence type="ECO:0000256" key="1">
    <source>
        <dbReference type="ARBA" id="ARBA00005417"/>
    </source>
</evidence>
<proteinExistence type="inferred from homology"/>